<keyword evidence="3" id="KW-1185">Reference proteome</keyword>
<dbReference type="Proteomes" id="UP000283509">
    <property type="component" value="Unassembled WGS sequence"/>
</dbReference>
<comment type="caution">
    <text evidence="2">The sequence shown here is derived from an EMBL/GenBank/DDBJ whole genome shotgun (WGS) entry which is preliminary data.</text>
</comment>
<proteinExistence type="predicted"/>
<name>A0A3R7PE45_PENVA</name>
<reference evidence="2 3" key="1">
    <citation type="submission" date="2018-04" db="EMBL/GenBank/DDBJ databases">
        <authorList>
            <person name="Zhang X."/>
            <person name="Yuan J."/>
            <person name="Li F."/>
            <person name="Xiang J."/>
        </authorList>
    </citation>
    <scope>NUCLEOTIDE SEQUENCE [LARGE SCALE GENOMIC DNA]</scope>
    <source>
        <tissue evidence="2">Muscle</tissue>
    </source>
</reference>
<accession>A0A3R7PE45</accession>
<evidence type="ECO:0000313" key="2">
    <source>
        <dbReference type="EMBL" id="ROT62733.1"/>
    </source>
</evidence>
<evidence type="ECO:0000256" key="1">
    <source>
        <dbReference type="SAM" id="MobiDB-lite"/>
    </source>
</evidence>
<gene>
    <name evidence="2" type="ORF">C7M84_019401</name>
</gene>
<reference evidence="2 3" key="2">
    <citation type="submission" date="2019-01" db="EMBL/GenBank/DDBJ databases">
        <title>The decoding of complex shrimp genome reveals the adaptation for benthos swimmer, frequently molting mechanism and breeding impact on genome.</title>
        <authorList>
            <person name="Sun Y."/>
            <person name="Gao Y."/>
            <person name="Yu Y."/>
        </authorList>
    </citation>
    <scope>NUCLEOTIDE SEQUENCE [LARGE SCALE GENOMIC DNA]</scope>
    <source>
        <tissue evidence="2">Muscle</tissue>
    </source>
</reference>
<organism evidence="2 3">
    <name type="scientific">Penaeus vannamei</name>
    <name type="common">Whiteleg shrimp</name>
    <name type="synonym">Litopenaeus vannamei</name>
    <dbReference type="NCBI Taxonomy" id="6689"/>
    <lineage>
        <taxon>Eukaryota</taxon>
        <taxon>Metazoa</taxon>
        <taxon>Ecdysozoa</taxon>
        <taxon>Arthropoda</taxon>
        <taxon>Crustacea</taxon>
        <taxon>Multicrustacea</taxon>
        <taxon>Malacostraca</taxon>
        <taxon>Eumalacostraca</taxon>
        <taxon>Eucarida</taxon>
        <taxon>Decapoda</taxon>
        <taxon>Dendrobranchiata</taxon>
        <taxon>Penaeoidea</taxon>
        <taxon>Penaeidae</taxon>
        <taxon>Penaeus</taxon>
    </lineage>
</organism>
<dbReference type="AlphaFoldDB" id="A0A3R7PE45"/>
<feature type="region of interest" description="Disordered" evidence="1">
    <location>
        <begin position="196"/>
        <end position="221"/>
    </location>
</feature>
<evidence type="ECO:0000313" key="3">
    <source>
        <dbReference type="Proteomes" id="UP000283509"/>
    </source>
</evidence>
<feature type="compositionally biased region" description="Pro residues" evidence="1">
    <location>
        <begin position="199"/>
        <end position="208"/>
    </location>
</feature>
<feature type="region of interest" description="Disordered" evidence="1">
    <location>
        <begin position="264"/>
        <end position="283"/>
    </location>
</feature>
<protein>
    <submittedName>
        <fullName evidence="2">Uncharacterized protein</fullName>
    </submittedName>
</protein>
<dbReference type="EMBL" id="QCYY01003559">
    <property type="protein sequence ID" value="ROT62733.1"/>
    <property type="molecule type" value="Genomic_DNA"/>
</dbReference>
<sequence>MVVIVLQPGEGRRSRLGGSESHYVTTPFHFSKPFAAAPALVPTETKRVISETRQRASFSSPSSPLSPLPSSLYLLSVLASIPSPFSPLTLLCSPLYSLSVLPSFLSPFFFLSSPFSLYPLLLLSLSLLRSSSIPLCSPSIPSLFSPLSPQSRPLSLFPSPRQHNLPRATCSYFSSNPLALTDEELNARRHIPCLTGVAPVPPHPPVPGPLARRRERTERSTFTAHLRSATLRSALERGRGRPWEGERGTAGVPARRLRNARVSNAAEGGGGGTVPSRLRQRQDPSAPCTAKGYWREVFLLFVFSAEKDLSFPNFLLPFHAGTLLICNEFGCENLFISWKSCCSDSAIPTPPDALLLLPIPRHTVNETVANPTAEMTRK</sequence>